<evidence type="ECO:0000313" key="3">
    <source>
        <dbReference type="Proteomes" id="UP000441354"/>
    </source>
</evidence>
<dbReference type="InterPro" id="IPR011990">
    <property type="entry name" value="TPR-like_helical_dom_sf"/>
</dbReference>
<dbReference type="Pfam" id="PF13181">
    <property type="entry name" value="TPR_8"/>
    <property type="match status" value="1"/>
</dbReference>
<feature type="repeat" description="TPR" evidence="1">
    <location>
        <begin position="51"/>
        <end position="84"/>
    </location>
</feature>
<evidence type="ECO:0000256" key="1">
    <source>
        <dbReference type="PROSITE-ProRule" id="PRU00339"/>
    </source>
</evidence>
<dbReference type="OrthoDB" id="2884312at2"/>
<reference evidence="2 3" key="1">
    <citation type="journal article" date="2014" name="Arch. Microbiol.">
        <title>Bacillus mesophilum sp. nov., strain IITR-54T, a novel 4-chlorobiphenyl dechlorinating bacterium.</title>
        <authorList>
            <person name="Manickam N."/>
            <person name="Singh N.K."/>
            <person name="Bajaj A."/>
            <person name="Kumar R.M."/>
            <person name="Kaur G."/>
            <person name="Kaur N."/>
            <person name="Bala M."/>
            <person name="Kumar A."/>
            <person name="Mayilraj S."/>
        </authorList>
    </citation>
    <scope>NUCLEOTIDE SEQUENCE [LARGE SCALE GENOMIC DNA]</scope>
    <source>
        <strain evidence="2 3">IITR-54</strain>
    </source>
</reference>
<keyword evidence="3" id="KW-1185">Reference proteome</keyword>
<dbReference type="EMBL" id="WBOT01000004">
    <property type="protein sequence ID" value="KAB2331704.1"/>
    <property type="molecule type" value="Genomic_DNA"/>
</dbReference>
<keyword evidence="1" id="KW-0802">TPR repeat</keyword>
<dbReference type="PROSITE" id="PS50005">
    <property type="entry name" value="TPR"/>
    <property type="match status" value="1"/>
</dbReference>
<dbReference type="InterPro" id="IPR019734">
    <property type="entry name" value="TPR_rpt"/>
</dbReference>
<evidence type="ECO:0000313" key="2">
    <source>
        <dbReference type="EMBL" id="KAB2331704.1"/>
    </source>
</evidence>
<name>A0A7V7RKA3_9BACI</name>
<proteinExistence type="predicted"/>
<dbReference type="SUPFAM" id="SSF48452">
    <property type="entry name" value="TPR-like"/>
    <property type="match status" value="1"/>
</dbReference>
<dbReference type="RefSeq" id="WP_151574585.1">
    <property type="nucleotide sequence ID" value="NZ_WBOT01000004.1"/>
</dbReference>
<accession>A0A7V7RKA3</accession>
<dbReference type="AlphaFoldDB" id="A0A7V7RKA3"/>
<sequence length="136" mass="16248">MSIISLIKPLKKYEDFVYRAHTYDSLFLRNKAIQIMNSAINQPKFNIEEKSSGLIYLGMLYTKAKQYKLASDCYNQGLEIMINENFKYSNNFKHAIETFIKNKDFERAKFWLNNLIQRESYDEKFKKLAVLEKKIH</sequence>
<dbReference type="Proteomes" id="UP000441354">
    <property type="component" value="Unassembled WGS sequence"/>
</dbReference>
<organism evidence="2 3">
    <name type="scientific">Bacillus mesophilum</name>
    <dbReference type="NCBI Taxonomy" id="1071718"/>
    <lineage>
        <taxon>Bacteria</taxon>
        <taxon>Bacillati</taxon>
        <taxon>Bacillota</taxon>
        <taxon>Bacilli</taxon>
        <taxon>Bacillales</taxon>
        <taxon>Bacillaceae</taxon>
        <taxon>Bacillus</taxon>
    </lineage>
</organism>
<protein>
    <recommendedName>
        <fullName evidence="4">Tetratricopeptide repeat protein</fullName>
    </recommendedName>
</protein>
<evidence type="ECO:0008006" key="4">
    <source>
        <dbReference type="Google" id="ProtNLM"/>
    </source>
</evidence>
<dbReference type="Gene3D" id="1.25.40.10">
    <property type="entry name" value="Tetratricopeptide repeat domain"/>
    <property type="match status" value="1"/>
</dbReference>
<comment type="caution">
    <text evidence="2">The sequence shown here is derived from an EMBL/GenBank/DDBJ whole genome shotgun (WGS) entry which is preliminary data.</text>
</comment>
<gene>
    <name evidence="2" type="ORF">F7732_13595</name>
</gene>